<feature type="chain" id="PRO_5011708203" evidence="3">
    <location>
        <begin position="24"/>
        <end position="192"/>
    </location>
</feature>
<dbReference type="SMART" id="SM00935">
    <property type="entry name" value="OmpH"/>
    <property type="match status" value="1"/>
</dbReference>
<keyword evidence="2 3" id="KW-0732">Signal</keyword>
<dbReference type="OrthoDB" id="1524711at2"/>
<dbReference type="PANTHER" id="PTHR35089:SF1">
    <property type="entry name" value="CHAPERONE PROTEIN SKP"/>
    <property type="match status" value="1"/>
</dbReference>
<name>A0A1H4GUB4_9SPHI</name>
<dbReference type="Gene3D" id="3.30.910.20">
    <property type="entry name" value="Skp domain"/>
    <property type="match status" value="1"/>
</dbReference>
<protein>
    <submittedName>
        <fullName evidence="4">Periplasmic chaperone for outer membrane proteins Skp</fullName>
    </submittedName>
</protein>
<dbReference type="RefSeq" id="WP_090559171.1">
    <property type="nucleotide sequence ID" value="NZ_FNRA01000011.1"/>
</dbReference>
<keyword evidence="5" id="KW-1185">Reference proteome</keyword>
<evidence type="ECO:0000313" key="4">
    <source>
        <dbReference type="EMBL" id="SEB13226.1"/>
    </source>
</evidence>
<sequence>MRKLINVFFVAAGLVFTANVASAQQKIAHIDSEAIFAAMPEAKTASTTLEALQKQKQSEIGKMQTEYQTKYEAAVALNKTMSEANKETVGKELQTKSAELDDMKKRISESTQKAQEDIAAKQSELLAPLNTKFINAVKAVAKEKGFAYVFDISAQQGANNLLAWEGGDDVTAAVKTKLGISGTTAAATAPKK</sequence>
<evidence type="ECO:0000256" key="3">
    <source>
        <dbReference type="SAM" id="SignalP"/>
    </source>
</evidence>
<gene>
    <name evidence="4" type="ORF">SAMN05443550_111149</name>
</gene>
<dbReference type="InterPro" id="IPR024930">
    <property type="entry name" value="Skp_dom_sf"/>
</dbReference>
<dbReference type="GO" id="GO:0051082">
    <property type="term" value="F:unfolded protein binding"/>
    <property type="evidence" value="ECO:0007669"/>
    <property type="project" value="InterPro"/>
</dbReference>
<dbReference type="STRING" id="425514.SAMN05443550_111149"/>
<dbReference type="AlphaFoldDB" id="A0A1H4GUB4"/>
<dbReference type="InterPro" id="IPR005632">
    <property type="entry name" value="Chaperone_Skp"/>
</dbReference>
<comment type="similarity">
    <text evidence="1">Belongs to the Skp family.</text>
</comment>
<proteinExistence type="inferred from homology"/>
<dbReference type="GO" id="GO:0050821">
    <property type="term" value="P:protein stabilization"/>
    <property type="evidence" value="ECO:0007669"/>
    <property type="project" value="TreeGrafter"/>
</dbReference>
<evidence type="ECO:0000256" key="2">
    <source>
        <dbReference type="ARBA" id="ARBA00022729"/>
    </source>
</evidence>
<dbReference type="SUPFAM" id="SSF111384">
    <property type="entry name" value="OmpH-like"/>
    <property type="match status" value="1"/>
</dbReference>
<dbReference type="EMBL" id="FNRA01000011">
    <property type="protein sequence ID" value="SEB13226.1"/>
    <property type="molecule type" value="Genomic_DNA"/>
</dbReference>
<accession>A0A1H4GUB4</accession>
<dbReference type="Proteomes" id="UP000198850">
    <property type="component" value="Unassembled WGS sequence"/>
</dbReference>
<evidence type="ECO:0000256" key="1">
    <source>
        <dbReference type="ARBA" id="ARBA00009091"/>
    </source>
</evidence>
<evidence type="ECO:0000313" key="5">
    <source>
        <dbReference type="Proteomes" id="UP000198850"/>
    </source>
</evidence>
<dbReference type="GO" id="GO:0005829">
    <property type="term" value="C:cytosol"/>
    <property type="evidence" value="ECO:0007669"/>
    <property type="project" value="TreeGrafter"/>
</dbReference>
<reference evidence="4 5" key="1">
    <citation type="submission" date="2016-10" db="EMBL/GenBank/DDBJ databases">
        <authorList>
            <person name="de Groot N.N."/>
        </authorList>
    </citation>
    <scope>NUCLEOTIDE SEQUENCE [LARGE SCALE GENOMIC DNA]</scope>
    <source>
        <strain evidence="4 5">DSM 19033</strain>
    </source>
</reference>
<dbReference type="Pfam" id="PF03938">
    <property type="entry name" value="OmpH"/>
    <property type="match status" value="1"/>
</dbReference>
<dbReference type="PANTHER" id="PTHR35089">
    <property type="entry name" value="CHAPERONE PROTEIN SKP"/>
    <property type="match status" value="1"/>
</dbReference>
<feature type="signal peptide" evidence="3">
    <location>
        <begin position="1"/>
        <end position="23"/>
    </location>
</feature>
<organism evidence="4 5">
    <name type="scientific">Pedobacter hartonius</name>
    <dbReference type="NCBI Taxonomy" id="425514"/>
    <lineage>
        <taxon>Bacteria</taxon>
        <taxon>Pseudomonadati</taxon>
        <taxon>Bacteroidota</taxon>
        <taxon>Sphingobacteriia</taxon>
        <taxon>Sphingobacteriales</taxon>
        <taxon>Sphingobacteriaceae</taxon>
        <taxon>Pedobacter</taxon>
    </lineage>
</organism>